<dbReference type="OrthoDB" id="9802114at2"/>
<evidence type="ECO:0000256" key="2">
    <source>
        <dbReference type="PROSITE-ProRule" id="PRU00703"/>
    </source>
</evidence>
<dbReference type="InterPro" id="IPR046342">
    <property type="entry name" value="CBS_dom_sf"/>
</dbReference>
<sequence>MAQTLKDVMSGDVVCCSPDQSVKEVAELMNSHNIGSIPVTENGRFEGIITDRDITIRTTAKGLDNATVLDCMSSKPLISGTPDMDVHEAARLMSDHQIRRLPIVENGRVIGIVSLGDLAIEDQYDNEAEKALSGISAPSGR</sequence>
<dbReference type="PANTHER" id="PTHR43080">
    <property type="entry name" value="CBS DOMAIN-CONTAINING PROTEIN CBSX3, MITOCHONDRIAL"/>
    <property type="match status" value="1"/>
</dbReference>
<proteinExistence type="predicted"/>
<dbReference type="InterPro" id="IPR051257">
    <property type="entry name" value="Diverse_CBS-Domain"/>
</dbReference>
<keyword evidence="1 2" id="KW-0129">CBS domain</keyword>
<dbReference type="CDD" id="cd04622">
    <property type="entry name" value="CBS_pair_HRP1_like"/>
    <property type="match status" value="1"/>
</dbReference>
<gene>
    <name evidence="4" type="ORF">P343_03835</name>
</gene>
<feature type="domain" description="CBS" evidence="3">
    <location>
        <begin position="9"/>
        <end position="65"/>
    </location>
</feature>
<dbReference type="InterPro" id="IPR000644">
    <property type="entry name" value="CBS_dom"/>
</dbReference>
<dbReference type="STRING" id="1395513.P343_03835"/>
<evidence type="ECO:0000259" key="3">
    <source>
        <dbReference type="PROSITE" id="PS51371"/>
    </source>
</evidence>
<dbReference type="Gene3D" id="3.10.580.10">
    <property type="entry name" value="CBS-domain"/>
    <property type="match status" value="1"/>
</dbReference>
<organism evidence="4 5">
    <name type="scientific">Sporolactobacillus laevolacticus DSM 442</name>
    <dbReference type="NCBI Taxonomy" id="1395513"/>
    <lineage>
        <taxon>Bacteria</taxon>
        <taxon>Bacillati</taxon>
        <taxon>Bacillota</taxon>
        <taxon>Bacilli</taxon>
        <taxon>Bacillales</taxon>
        <taxon>Sporolactobacillaceae</taxon>
        <taxon>Sporolactobacillus</taxon>
    </lineage>
</organism>
<dbReference type="SMART" id="SM00116">
    <property type="entry name" value="CBS"/>
    <property type="match status" value="2"/>
</dbReference>
<dbReference type="AlphaFoldDB" id="V6J0W4"/>
<dbReference type="PATRIC" id="fig|1395513.3.peg.783"/>
<dbReference type="SUPFAM" id="SSF54631">
    <property type="entry name" value="CBS-domain pair"/>
    <property type="match status" value="1"/>
</dbReference>
<dbReference type="Pfam" id="PF00571">
    <property type="entry name" value="CBS"/>
    <property type="match status" value="2"/>
</dbReference>
<evidence type="ECO:0000313" key="4">
    <source>
        <dbReference type="EMBL" id="EST12791.1"/>
    </source>
</evidence>
<evidence type="ECO:0000313" key="5">
    <source>
        <dbReference type="Proteomes" id="UP000018296"/>
    </source>
</evidence>
<protein>
    <recommendedName>
        <fullName evidence="3">CBS domain-containing protein</fullName>
    </recommendedName>
</protein>
<dbReference type="Proteomes" id="UP000018296">
    <property type="component" value="Unassembled WGS sequence"/>
</dbReference>
<dbReference type="PANTHER" id="PTHR43080:SF2">
    <property type="entry name" value="CBS DOMAIN-CONTAINING PROTEIN"/>
    <property type="match status" value="1"/>
</dbReference>
<comment type="caution">
    <text evidence="4">The sequence shown here is derived from an EMBL/GenBank/DDBJ whole genome shotgun (WGS) entry which is preliminary data.</text>
</comment>
<dbReference type="PROSITE" id="PS51371">
    <property type="entry name" value="CBS"/>
    <property type="match status" value="2"/>
</dbReference>
<feature type="domain" description="CBS" evidence="3">
    <location>
        <begin position="72"/>
        <end position="129"/>
    </location>
</feature>
<accession>V6J0W4</accession>
<dbReference type="eggNOG" id="COG0517">
    <property type="taxonomic scope" value="Bacteria"/>
</dbReference>
<reference evidence="4 5" key="1">
    <citation type="journal article" date="2013" name="Genome Announc.">
        <title>Genome Sequence of Sporolactobacillus laevolacticus DSM442, an Efficient Polymer-Grade D-Lactate Producer from Agricultural Waste Cottonseed as a Nitrogen Source.</title>
        <authorList>
            <person name="Wang H."/>
            <person name="Wang L."/>
            <person name="Ju J."/>
            <person name="Yu B."/>
            <person name="Ma Y."/>
        </authorList>
    </citation>
    <scope>NUCLEOTIDE SEQUENCE [LARGE SCALE GENOMIC DNA]</scope>
    <source>
        <strain evidence="4 5">DSM 442</strain>
    </source>
</reference>
<evidence type="ECO:0000256" key="1">
    <source>
        <dbReference type="ARBA" id="ARBA00023122"/>
    </source>
</evidence>
<name>V6J0W4_9BACL</name>
<dbReference type="RefSeq" id="WP_023509074.1">
    <property type="nucleotide sequence ID" value="NZ_AWTC01000003.1"/>
</dbReference>
<dbReference type="EMBL" id="AWTC01000003">
    <property type="protein sequence ID" value="EST12791.1"/>
    <property type="molecule type" value="Genomic_DNA"/>
</dbReference>
<keyword evidence="5" id="KW-1185">Reference proteome</keyword>